<accession>A0A0C9T8C2</accession>
<dbReference type="HOGENOM" id="CLU_2575389_0_0_1"/>
<dbReference type="Proteomes" id="UP000054279">
    <property type="component" value="Unassembled WGS sequence"/>
</dbReference>
<name>A0A0C9T8C2_SPHS4</name>
<proteinExistence type="predicted"/>
<dbReference type="EMBL" id="KN837424">
    <property type="protein sequence ID" value="KIJ25263.1"/>
    <property type="molecule type" value="Genomic_DNA"/>
</dbReference>
<sequence length="81" mass="8886">MSAIITGVLVTRLLFNIKHAALKSRYNTSFSMPNLDSTINFPNEQIARYSTVGKSGTTNLRAMIDLDILDLGADIQSIPDD</sequence>
<keyword evidence="2" id="KW-1185">Reference proteome</keyword>
<dbReference type="AlphaFoldDB" id="A0A0C9T8C2"/>
<evidence type="ECO:0000313" key="1">
    <source>
        <dbReference type="EMBL" id="KIJ25263.1"/>
    </source>
</evidence>
<protein>
    <submittedName>
        <fullName evidence="1">Unplaced genomic scaffold SPHSTscaffold_349, whole genome shotgun sequence</fullName>
    </submittedName>
</protein>
<organism evidence="1 2">
    <name type="scientific">Sphaerobolus stellatus (strain SS14)</name>
    <dbReference type="NCBI Taxonomy" id="990650"/>
    <lineage>
        <taxon>Eukaryota</taxon>
        <taxon>Fungi</taxon>
        <taxon>Dikarya</taxon>
        <taxon>Basidiomycota</taxon>
        <taxon>Agaricomycotina</taxon>
        <taxon>Agaricomycetes</taxon>
        <taxon>Phallomycetidae</taxon>
        <taxon>Geastrales</taxon>
        <taxon>Sphaerobolaceae</taxon>
        <taxon>Sphaerobolus</taxon>
    </lineage>
</organism>
<evidence type="ECO:0000313" key="2">
    <source>
        <dbReference type="Proteomes" id="UP000054279"/>
    </source>
</evidence>
<reference evidence="1 2" key="1">
    <citation type="submission" date="2014-06" db="EMBL/GenBank/DDBJ databases">
        <title>Evolutionary Origins and Diversification of the Mycorrhizal Mutualists.</title>
        <authorList>
            <consortium name="DOE Joint Genome Institute"/>
            <consortium name="Mycorrhizal Genomics Consortium"/>
            <person name="Kohler A."/>
            <person name="Kuo A."/>
            <person name="Nagy L.G."/>
            <person name="Floudas D."/>
            <person name="Copeland A."/>
            <person name="Barry K.W."/>
            <person name="Cichocki N."/>
            <person name="Veneault-Fourrey C."/>
            <person name="LaButti K."/>
            <person name="Lindquist E.A."/>
            <person name="Lipzen A."/>
            <person name="Lundell T."/>
            <person name="Morin E."/>
            <person name="Murat C."/>
            <person name="Riley R."/>
            <person name="Ohm R."/>
            <person name="Sun H."/>
            <person name="Tunlid A."/>
            <person name="Henrissat B."/>
            <person name="Grigoriev I.V."/>
            <person name="Hibbett D.S."/>
            <person name="Martin F."/>
        </authorList>
    </citation>
    <scope>NUCLEOTIDE SEQUENCE [LARGE SCALE GENOMIC DNA]</scope>
    <source>
        <strain evidence="1 2">SS14</strain>
    </source>
</reference>
<gene>
    <name evidence="1" type="ORF">M422DRAFT_273806</name>
</gene>